<protein>
    <submittedName>
        <fullName evidence="1">Myocardin</fullName>
    </submittedName>
</protein>
<accession>A0A1A8CB19</accession>
<sequence length="110" mass="12336">MIFVLCDKYLKGIQLTHPSRNTGGFGWTWVGTHLYPLQTLCYSRMKELVPAGPYVPADLSHPLLPAELHGNGRRRMLGMREGTAAPRLLLTADCFPIPPFPHIPHTHTHT</sequence>
<reference evidence="1" key="2">
    <citation type="submission" date="2016-06" db="EMBL/GenBank/DDBJ databases">
        <title>The genome of a short-lived fish provides insights into sex chromosome evolution and the genetic control of aging.</title>
        <authorList>
            <person name="Reichwald K."/>
            <person name="Felder M."/>
            <person name="Petzold A."/>
            <person name="Koch P."/>
            <person name="Groth M."/>
            <person name="Platzer M."/>
        </authorList>
    </citation>
    <scope>NUCLEOTIDE SEQUENCE</scope>
    <source>
        <tissue evidence="1">Brain</tissue>
    </source>
</reference>
<reference evidence="1" key="1">
    <citation type="submission" date="2016-05" db="EMBL/GenBank/DDBJ databases">
        <authorList>
            <person name="Lavstsen T."/>
            <person name="Jespersen J.S."/>
        </authorList>
    </citation>
    <scope>NUCLEOTIDE SEQUENCE</scope>
    <source>
        <tissue evidence="1">Brain</tissue>
    </source>
</reference>
<gene>
    <name evidence="1" type="primary">MYOCD</name>
</gene>
<proteinExistence type="predicted"/>
<name>A0A1A8CB19_NOTKA</name>
<feature type="non-terminal residue" evidence="1">
    <location>
        <position position="110"/>
    </location>
</feature>
<dbReference type="EMBL" id="HADZ01011999">
    <property type="protein sequence ID" value="SBP75940.1"/>
    <property type="molecule type" value="Transcribed_RNA"/>
</dbReference>
<organism evidence="1">
    <name type="scientific">Nothobranchius kadleci</name>
    <name type="common">African annual killifish</name>
    <dbReference type="NCBI Taxonomy" id="1051664"/>
    <lineage>
        <taxon>Eukaryota</taxon>
        <taxon>Metazoa</taxon>
        <taxon>Chordata</taxon>
        <taxon>Craniata</taxon>
        <taxon>Vertebrata</taxon>
        <taxon>Euteleostomi</taxon>
        <taxon>Actinopterygii</taxon>
        <taxon>Neopterygii</taxon>
        <taxon>Teleostei</taxon>
        <taxon>Neoteleostei</taxon>
        <taxon>Acanthomorphata</taxon>
        <taxon>Ovalentaria</taxon>
        <taxon>Atherinomorphae</taxon>
        <taxon>Cyprinodontiformes</taxon>
        <taxon>Nothobranchiidae</taxon>
        <taxon>Nothobranchius</taxon>
    </lineage>
</organism>
<evidence type="ECO:0000313" key="1">
    <source>
        <dbReference type="EMBL" id="SBP75940.1"/>
    </source>
</evidence>
<dbReference type="AlphaFoldDB" id="A0A1A8CB19"/>